<dbReference type="InterPro" id="IPR007236">
    <property type="entry name" value="SlyX"/>
</dbReference>
<keyword evidence="2" id="KW-1185">Reference proteome</keyword>
<dbReference type="Pfam" id="PF04102">
    <property type="entry name" value="SlyX"/>
    <property type="match status" value="1"/>
</dbReference>
<dbReference type="AlphaFoldDB" id="A3V0U0"/>
<name>A3V0U0_9RHOB</name>
<dbReference type="EMBL" id="AAMS01000001">
    <property type="protein sequence ID" value="EAQ07827.1"/>
    <property type="molecule type" value="Genomic_DNA"/>
</dbReference>
<organism evidence="1 2">
    <name type="scientific">Yoonia vestfoldensis SKA53</name>
    <dbReference type="NCBI Taxonomy" id="314232"/>
    <lineage>
        <taxon>Bacteria</taxon>
        <taxon>Pseudomonadati</taxon>
        <taxon>Pseudomonadota</taxon>
        <taxon>Alphaproteobacteria</taxon>
        <taxon>Rhodobacterales</taxon>
        <taxon>Paracoccaceae</taxon>
        <taxon>Yoonia</taxon>
    </lineage>
</organism>
<dbReference type="HOGENOM" id="CLU_2046833_0_0_5"/>
<reference evidence="1 2" key="1">
    <citation type="submission" date="2006-01" db="EMBL/GenBank/DDBJ databases">
        <authorList>
            <person name="Hagstrom A."/>
            <person name="Ferriera S."/>
            <person name="Johnson J."/>
            <person name="Kravitz S."/>
            <person name="Halpern A."/>
            <person name="Remington K."/>
            <person name="Beeson K."/>
            <person name="Tran B."/>
            <person name="Rogers Y.-H."/>
            <person name="Friedman R."/>
            <person name="Venter J.C."/>
        </authorList>
    </citation>
    <scope>NUCLEOTIDE SEQUENCE [LARGE SCALE GENOMIC DNA]</scope>
    <source>
        <strain evidence="1 2">SKA53</strain>
    </source>
</reference>
<dbReference type="Proteomes" id="UP000004507">
    <property type="component" value="Unassembled WGS sequence"/>
</dbReference>
<dbReference type="eggNOG" id="COG2900">
    <property type="taxonomic scope" value="Bacteria"/>
</dbReference>
<accession>A3V0U0</accession>
<protein>
    <submittedName>
        <fullName evidence="1">SlyX protein, putative</fullName>
    </submittedName>
</protein>
<evidence type="ECO:0000313" key="1">
    <source>
        <dbReference type="EMBL" id="EAQ07827.1"/>
    </source>
</evidence>
<dbReference type="STRING" id="314232.SKA53_08894"/>
<sequence>MSFCFGAVYPASMTGAMQCKAAPKALSLLFSKNTQSRTAPQALRARKGGVSDTMNTIDPLEEKIAHLTRSVDDLSDIVARQDKELALLTRRVALLIEREMSRDQDAGNNVTLTDQRPPHW</sequence>
<gene>
    <name evidence="1" type="ORF">SKA53_08894</name>
</gene>
<proteinExistence type="predicted"/>
<comment type="caution">
    <text evidence="1">The sequence shown here is derived from an EMBL/GenBank/DDBJ whole genome shotgun (WGS) entry which is preliminary data.</text>
</comment>
<evidence type="ECO:0000313" key="2">
    <source>
        <dbReference type="Proteomes" id="UP000004507"/>
    </source>
</evidence>